<accession>A0A2N0RWK4</accession>
<comment type="caution">
    <text evidence="1">The sequence shown here is derived from an EMBL/GenBank/DDBJ whole genome shotgun (WGS) entry which is preliminary data.</text>
</comment>
<proteinExistence type="predicted"/>
<name>A0A2N0RWK4_9GLOM</name>
<reference evidence="1 2" key="2">
    <citation type="submission" date="2017-10" db="EMBL/GenBank/DDBJ databases">
        <title>Genome analyses suggest a sexual origin of heterokaryosis in a supposedly ancient asexual fungus.</title>
        <authorList>
            <person name="Corradi N."/>
            <person name="Sedzielewska K."/>
            <person name="Noel J."/>
            <person name="Charron P."/>
            <person name="Farinelli L."/>
            <person name="Marton T."/>
            <person name="Kruger M."/>
            <person name="Pelin A."/>
            <person name="Brachmann A."/>
            <person name="Corradi N."/>
        </authorList>
    </citation>
    <scope>NUCLEOTIDE SEQUENCE [LARGE SCALE GENOMIC DNA]</scope>
    <source>
        <strain evidence="1 2">A1</strain>
    </source>
</reference>
<dbReference type="VEuPathDB" id="FungiDB:RhiirA1_458093"/>
<dbReference type="VEuPathDB" id="FungiDB:FUN_017124"/>
<sequence>MSEIEVNQIPKMLFNIHLMDLYNYFQNYERYKICQKQKEKNDSEKSIGNTNTQALIIRQNEKIAGLEEGICSILEYNHSAVITDNASNIKTAWKVLQRKYPHKTSLGKYIFIFFIILLLTKSVIQSEDNIGFISTIITGDFESFINFLQQLQNNTSDLPTESNLVKNAINLWYLVKGCYLMKGFTN</sequence>
<reference evidence="1 2" key="1">
    <citation type="submission" date="2017-10" db="EMBL/GenBank/DDBJ databases">
        <title>Extensive intraspecific genome diversity in a model arbuscular mycorrhizal fungus.</title>
        <authorList>
            <person name="Chen E.C.H."/>
            <person name="Morin E."/>
            <person name="Baudet D."/>
            <person name="Noel J."/>
            <person name="Ndikumana S."/>
            <person name="Charron P."/>
            <person name="St-Onge C."/>
            <person name="Giorgi J."/>
            <person name="Grigoriev I.V."/>
            <person name="Roux C."/>
            <person name="Martin F.M."/>
            <person name="Corradi N."/>
        </authorList>
    </citation>
    <scope>NUCLEOTIDE SEQUENCE [LARGE SCALE GENOMIC DNA]</scope>
    <source>
        <strain evidence="1 2">A1</strain>
    </source>
</reference>
<dbReference type="Proteomes" id="UP000232688">
    <property type="component" value="Unassembled WGS sequence"/>
</dbReference>
<evidence type="ECO:0000313" key="1">
    <source>
        <dbReference type="EMBL" id="PKC67699.1"/>
    </source>
</evidence>
<evidence type="ECO:0000313" key="2">
    <source>
        <dbReference type="Proteomes" id="UP000232688"/>
    </source>
</evidence>
<protein>
    <submittedName>
        <fullName evidence="1">Uncharacterized protein</fullName>
    </submittedName>
</protein>
<dbReference type="AlphaFoldDB" id="A0A2N0RWK4"/>
<dbReference type="EMBL" id="LLXH01000376">
    <property type="protein sequence ID" value="PKC67699.1"/>
    <property type="molecule type" value="Genomic_DNA"/>
</dbReference>
<organism evidence="1 2">
    <name type="scientific">Rhizophagus irregularis</name>
    <dbReference type="NCBI Taxonomy" id="588596"/>
    <lineage>
        <taxon>Eukaryota</taxon>
        <taxon>Fungi</taxon>
        <taxon>Fungi incertae sedis</taxon>
        <taxon>Mucoromycota</taxon>
        <taxon>Glomeromycotina</taxon>
        <taxon>Glomeromycetes</taxon>
        <taxon>Glomerales</taxon>
        <taxon>Glomeraceae</taxon>
        <taxon>Rhizophagus</taxon>
    </lineage>
</organism>
<gene>
    <name evidence="1" type="ORF">RhiirA1_458093</name>
</gene>